<dbReference type="EMBL" id="VLLE01000004">
    <property type="protein sequence ID" value="TWI81156.1"/>
    <property type="molecule type" value="Genomic_DNA"/>
</dbReference>
<feature type="transmembrane region" description="Helical" evidence="7">
    <location>
        <begin position="313"/>
        <end position="338"/>
    </location>
</feature>
<evidence type="ECO:0000256" key="7">
    <source>
        <dbReference type="SAM" id="Phobius"/>
    </source>
</evidence>
<reference evidence="10 11" key="1">
    <citation type="journal article" date="2015" name="Stand. Genomic Sci.">
        <title>Genomic Encyclopedia of Bacterial and Archaeal Type Strains, Phase III: the genomes of soil and plant-associated and newly described type strains.</title>
        <authorList>
            <person name="Whitman W.B."/>
            <person name="Woyke T."/>
            <person name="Klenk H.P."/>
            <person name="Zhou Y."/>
            <person name="Lilburn T.G."/>
            <person name="Beck B.J."/>
            <person name="De Vos P."/>
            <person name="Vandamme P."/>
            <person name="Eisen J.A."/>
            <person name="Garrity G."/>
            <person name="Hugenholtz P."/>
            <person name="Kyrpides N.C."/>
        </authorList>
    </citation>
    <scope>NUCLEOTIDE SEQUENCE [LARGE SCALE GENOMIC DNA]</scope>
    <source>
        <strain evidence="10 11">CGMCC 1.7271</strain>
    </source>
</reference>
<comment type="subcellular location">
    <subcellularLocation>
        <location evidence="1">Cell membrane</location>
        <topology evidence="1">Multi-pass membrane protein</topology>
    </subcellularLocation>
</comment>
<accession>A0A562SJZ1</accession>
<comment type="similarity">
    <text evidence="6">Belongs to the ABC-4 integral membrane protein family.</text>
</comment>
<feature type="transmembrane region" description="Helical" evidence="7">
    <location>
        <begin position="34"/>
        <end position="54"/>
    </location>
</feature>
<dbReference type="PANTHER" id="PTHR30572:SF4">
    <property type="entry name" value="ABC TRANSPORTER PERMEASE YTRF"/>
    <property type="match status" value="1"/>
</dbReference>
<name>A0A562SJZ1_9BACT</name>
<feature type="domain" description="ABC3 transporter permease C-terminal" evidence="8">
    <location>
        <begin position="316"/>
        <end position="430"/>
    </location>
</feature>
<evidence type="ECO:0000256" key="1">
    <source>
        <dbReference type="ARBA" id="ARBA00004651"/>
    </source>
</evidence>
<proteinExistence type="inferred from homology"/>
<evidence type="ECO:0000259" key="9">
    <source>
        <dbReference type="Pfam" id="PF12704"/>
    </source>
</evidence>
<evidence type="ECO:0000313" key="11">
    <source>
        <dbReference type="Proteomes" id="UP000316167"/>
    </source>
</evidence>
<evidence type="ECO:0000313" key="10">
    <source>
        <dbReference type="EMBL" id="TWI81156.1"/>
    </source>
</evidence>
<dbReference type="GO" id="GO:0022857">
    <property type="term" value="F:transmembrane transporter activity"/>
    <property type="evidence" value="ECO:0007669"/>
    <property type="project" value="TreeGrafter"/>
</dbReference>
<dbReference type="AlphaFoldDB" id="A0A562SJZ1"/>
<feature type="transmembrane region" description="Helical" evidence="7">
    <location>
        <begin position="362"/>
        <end position="388"/>
    </location>
</feature>
<keyword evidence="2" id="KW-1003">Cell membrane</keyword>
<dbReference type="InterPro" id="IPR003838">
    <property type="entry name" value="ABC3_permease_C"/>
</dbReference>
<keyword evidence="11" id="KW-1185">Reference proteome</keyword>
<evidence type="ECO:0000256" key="6">
    <source>
        <dbReference type="ARBA" id="ARBA00038076"/>
    </source>
</evidence>
<dbReference type="Proteomes" id="UP000316167">
    <property type="component" value="Unassembled WGS sequence"/>
</dbReference>
<evidence type="ECO:0000256" key="4">
    <source>
        <dbReference type="ARBA" id="ARBA00022989"/>
    </source>
</evidence>
<dbReference type="GO" id="GO:0005886">
    <property type="term" value="C:plasma membrane"/>
    <property type="evidence" value="ECO:0007669"/>
    <property type="project" value="UniProtKB-SubCell"/>
</dbReference>
<evidence type="ECO:0000256" key="5">
    <source>
        <dbReference type="ARBA" id="ARBA00023136"/>
    </source>
</evidence>
<keyword evidence="5 7" id="KW-0472">Membrane</keyword>
<dbReference type="Pfam" id="PF02687">
    <property type="entry name" value="FtsX"/>
    <property type="match status" value="1"/>
</dbReference>
<evidence type="ECO:0000256" key="2">
    <source>
        <dbReference type="ARBA" id="ARBA00022475"/>
    </source>
</evidence>
<dbReference type="InterPro" id="IPR050250">
    <property type="entry name" value="Macrolide_Exporter_MacB"/>
</dbReference>
<keyword evidence="3 7" id="KW-0812">Transmembrane</keyword>
<evidence type="ECO:0000256" key="3">
    <source>
        <dbReference type="ARBA" id="ARBA00022692"/>
    </source>
</evidence>
<feature type="transmembrane region" description="Helical" evidence="7">
    <location>
        <begin position="400"/>
        <end position="420"/>
    </location>
</feature>
<sequence>MKPLTGFDSNAHMTFSDILSLAWRTIRSNKLRTGITVSIIAFGIMALIGIITAIEAMNQSLYENFSILGANSFSLRYKERNIRFGGGPRSDLTRTKKAGTKQRSSNLDRFITFDEARRFKEQFSFPATVSISKFASGNATVFFEEQKTNPNVRVIGGDENYLLNSGYTLEQGRDFNKLDVESGRNVVILGSDLVQKLFKGKSAYAIGKIIRIGSNRYRVIGVLKARGASSFLSLDNIGLITYNNVRRVFNGSGSYNITIRANDFAQMDAAVGEATGVFRQARKLSTKEADNFYVDRSDSIVESLKKTLSYVQIAAIIIGAITLLGAAIGLTNIMLVAVSERTREIGLAKSIGAKSSNIRKQFLWESILISLLGAFFGIVLGILVGNLAAVFFKTGFVVPWMWAAIGVAICFTTGLIAGLYPARKAAKLDPITALRYE</sequence>
<protein>
    <submittedName>
        <fullName evidence="10">Putative ABC transport system permease protein</fullName>
    </submittedName>
</protein>
<evidence type="ECO:0000259" key="8">
    <source>
        <dbReference type="Pfam" id="PF02687"/>
    </source>
</evidence>
<gene>
    <name evidence="10" type="ORF">IQ13_2171</name>
</gene>
<dbReference type="Pfam" id="PF12704">
    <property type="entry name" value="MacB_PCD"/>
    <property type="match status" value="1"/>
</dbReference>
<comment type="caution">
    <text evidence="10">The sequence shown here is derived from an EMBL/GenBank/DDBJ whole genome shotgun (WGS) entry which is preliminary data.</text>
</comment>
<dbReference type="PANTHER" id="PTHR30572">
    <property type="entry name" value="MEMBRANE COMPONENT OF TRANSPORTER-RELATED"/>
    <property type="match status" value="1"/>
</dbReference>
<keyword evidence="4 7" id="KW-1133">Transmembrane helix</keyword>
<dbReference type="InterPro" id="IPR025857">
    <property type="entry name" value="MacB_PCD"/>
</dbReference>
<organism evidence="10 11">
    <name type="scientific">Lacibacter cauensis</name>
    <dbReference type="NCBI Taxonomy" id="510947"/>
    <lineage>
        <taxon>Bacteria</taxon>
        <taxon>Pseudomonadati</taxon>
        <taxon>Bacteroidota</taxon>
        <taxon>Chitinophagia</taxon>
        <taxon>Chitinophagales</taxon>
        <taxon>Chitinophagaceae</taxon>
        <taxon>Lacibacter</taxon>
    </lineage>
</organism>
<feature type="domain" description="MacB-like periplasmic core" evidence="9">
    <location>
        <begin position="33"/>
        <end position="275"/>
    </location>
</feature>